<name>A0A0R3DC18_9BRAD</name>
<dbReference type="InterPro" id="IPR011010">
    <property type="entry name" value="DNA_brk_join_enz"/>
</dbReference>
<dbReference type="RefSeq" id="WP_057751559.1">
    <property type="nucleotide sequence ID" value="NZ_LJYG01000097.1"/>
</dbReference>
<dbReference type="Proteomes" id="UP000051936">
    <property type="component" value="Unassembled WGS sequence"/>
</dbReference>
<organism evidence="1 2">
    <name type="scientific">Bradyrhizobium manausense</name>
    <dbReference type="NCBI Taxonomy" id="989370"/>
    <lineage>
        <taxon>Bacteria</taxon>
        <taxon>Pseudomonadati</taxon>
        <taxon>Pseudomonadota</taxon>
        <taxon>Alphaproteobacteria</taxon>
        <taxon>Hyphomicrobiales</taxon>
        <taxon>Nitrobacteraceae</taxon>
        <taxon>Bradyrhizobium</taxon>
    </lineage>
</organism>
<comment type="caution">
    <text evidence="1">The sequence shown here is derived from an EMBL/GenBank/DDBJ whole genome shotgun (WGS) entry which is preliminary data.</text>
</comment>
<dbReference type="AlphaFoldDB" id="A0A0R3DC18"/>
<dbReference type="OrthoDB" id="7873969at2"/>
<dbReference type="GO" id="GO:0003677">
    <property type="term" value="F:DNA binding"/>
    <property type="evidence" value="ECO:0007669"/>
    <property type="project" value="InterPro"/>
</dbReference>
<dbReference type="STRING" id="989370.AOQ71_23345"/>
<gene>
    <name evidence="1" type="ORF">AOQ71_23345</name>
</gene>
<dbReference type="SUPFAM" id="SSF56349">
    <property type="entry name" value="DNA breaking-rejoining enzymes"/>
    <property type="match status" value="1"/>
</dbReference>
<evidence type="ECO:0008006" key="3">
    <source>
        <dbReference type="Google" id="ProtNLM"/>
    </source>
</evidence>
<proteinExistence type="predicted"/>
<evidence type="ECO:0000313" key="1">
    <source>
        <dbReference type="EMBL" id="KRQ07511.1"/>
    </source>
</evidence>
<reference evidence="1 2" key="1">
    <citation type="submission" date="2015-09" db="EMBL/GenBank/DDBJ databases">
        <title>Draft Genome Sequence of Bradyrhizobium manausense Strain BR 3351T, a Novel Symbiotic Nitrogen-Fixing Alphaproteobacterium Isolated from Brazilian Amazon Rain Forest.</title>
        <authorList>
            <person name="De Araujo J.L."/>
            <person name="Zilli J.E."/>
        </authorList>
    </citation>
    <scope>NUCLEOTIDE SEQUENCE [LARGE SCALE GENOMIC DNA]</scope>
    <source>
        <strain evidence="1 2">BR3351</strain>
    </source>
</reference>
<keyword evidence="2" id="KW-1185">Reference proteome</keyword>
<accession>A0A0R3DC18</accession>
<evidence type="ECO:0000313" key="2">
    <source>
        <dbReference type="Proteomes" id="UP000051936"/>
    </source>
</evidence>
<dbReference type="EMBL" id="LJYG01000097">
    <property type="protein sequence ID" value="KRQ07511.1"/>
    <property type="molecule type" value="Genomic_DNA"/>
</dbReference>
<protein>
    <recommendedName>
        <fullName evidence="3">Integrase</fullName>
    </recommendedName>
</protein>
<sequence>MQVRDNIPKIRIKEEYGTEEFDRHVARAVDRQIALYGDGTQNADAKRLPKAPRMELPGTEPKAGTLRWYWTHYKQSSNWLGNLTEGKKGLAPETRHQRVLLIEPLLLASGELPFKALTGQAIRAELNVRTPSNGGNLLSTLRGMINWMIEVGHIRAHEDPTLGVKSGKSRASKQTGGWVPWTEEDMDRYMSFWPVGTEARLMFEQLRCTHLRRGDVHRLGPQHLRRGMLKITTEKSGYTTLVEMPIHPT</sequence>